<dbReference type="Pfam" id="PF02683">
    <property type="entry name" value="DsbD_TM"/>
    <property type="match status" value="1"/>
</dbReference>
<comment type="caution">
    <text evidence="10">The sequence shown here is derived from an EMBL/GenBank/DDBJ whole genome shotgun (WGS) entry which is preliminary data.</text>
</comment>
<feature type="domain" description="Cytochrome C biogenesis protein transmembrane" evidence="8">
    <location>
        <begin position="10"/>
        <end position="213"/>
    </location>
</feature>
<evidence type="ECO:0000313" key="12">
    <source>
        <dbReference type="Proteomes" id="UP000078116"/>
    </source>
</evidence>
<protein>
    <submittedName>
        <fullName evidence="10">Cytochrome C biogenesis protein</fullName>
    </submittedName>
</protein>
<dbReference type="InterPro" id="IPR051790">
    <property type="entry name" value="Cytochrome_c-biogenesis_DsbD"/>
</dbReference>
<dbReference type="InterPro" id="IPR003834">
    <property type="entry name" value="Cyt_c_assmbl_TM_dom"/>
</dbReference>
<organism evidence="10 12">
    <name type="scientific">Paraburkholderia ginsengiterrae</name>
    <dbReference type="NCBI Taxonomy" id="1462993"/>
    <lineage>
        <taxon>Bacteria</taxon>
        <taxon>Pseudomonadati</taxon>
        <taxon>Pseudomonadota</taxon>
        <taxon>Betaproteobacteria</taxon>
        <taxon>Burkholderiales</taxon>
        <taxon>Burkholderiaceae</taxon>
        <taxon>Paraburkholderia</taxon>
    </lineage>
</organism>
<gene>
    <name evidence="9" type="ORF">A6V36_20705</name>
    <name evidence="10" type="ORF">A6V37_19730</name>
</gene>
<feature type="transmembrane region" description="Helical" evidence="7">
    <location>
        <begin position="193"/>
        <end position="219"/>
    </location>
</feature>
<evidence type="ECO:0000259" key="8">
    <source>
        <dbReference type="Pfam" id="PF02683"/>
    </source>
</evidence>
<evidence type="ECO:0000256" key="1">
    <source>
        <dbReference type="ARBA" id="ARBA00004141"/>
    </source>
</evidence>
<comment type="subcellular location">
    <subcellularLocation>
        <location evidence="1">Membrane</location>
        <topology evidence="1">Multi-pass membrane protein</topology>
    </subcellularLocation>
</comment>
<dbReference type="STRING" id="1462993.A6V36_20705"/>
<dbReference type="GO" id="GO:0017004">
    <property type="term" value="P:cytochrome complex assembly"/>
    <property type="evidence" value="ECO:0007669"/>
    <property type="project" value="UniProtKB-KW"/>
</dbReference>
<keyword evidence="3 7" id="KW-0812">Transmembrane</keyword>
<feature type="transmembrane region" description="Helical" evidence="7">
    <location>
        <begin position="74"/>
        <end position="91"/>
    </location>
</feature>
<evidence type="ECO:0000313" key="10">
    <source>
        <dbReference type="EMBL" id="OAJ64453.1"/>
    </source>
</evidence>
<proteinExistence type="inferred from homology"/>
<sequence>MDFTPGTYVLGFLAGALTTLSPCVLALVPVLVASALAAHRLGVVALSAGLGVSFAAIGIFVASVGASLGVDSELFRRVAAVLMILFGLAMFSHRLQAIFNRAVSGIGDPGQNWLSKIRGDSLSGQFAVGLILGAVWSPCVGPTLGAATTLASQSRSLGSIALLMGIFGIGAGLPLAILGSLSRTSTQKLRRRLGLVGTAGTTILGAVFIAFGLLVLTGLDKTLETALLSASPAWLTDFTTSL</sequence>
<evidence type="ECO:0000256" key="6">
    <source>
        <dbReference type="ARBA" id="ARBA00023136"/>
    </source>
</evidence>
<dbReference type="Proteomes" id="UP000077961">
    <property type="component" value="Unassembled WGS sequence"/>
</dbReference>
<feature type="transmembrane region" description="Helical" evidence="7">
    <location>
        <begin position="12"/>
        <end position="36"/>
    </location>
</feature>
<keyword evidence="11" id="KW-1185">Reference proteome</keyword>
<evidence type="ECO:0000313" key="9">
    <source>
        <dbReference type="EMBL" id="OAJ62792.1"/>
    </source>
</evidence>
<dbReference type="OrthoDB" id="9811352at2"/>
<reference evidence="11 12" key="1">
    <citation type="submission" date="2016-04" db="EMBL/GenBank/DDBJ databases">
        <title>Reclassification of Paraburkholderia panaciterrae (Farh et al. 2015) Dobritsa &amp; Samadpour 2016 as a later homotypic synonym of Paraburkholderia ginsengiterrae (Farh et al. 2015) Dobritsa &amp; Samadpour 2016.</title>
        <authorList>
            <person name="Dobritsa A.P."/>
            <person name="Kutumbaka K."/>
            <person name="Samadpour M."/>
        </authorList>
    </citation>
    <scope>NUCLEOTIDE SEQUENCE [LARGE SCALE GENOMIC DNA]</scope>
    <source>
        <strain evidence="10 12">DCY85</strain>
        <strain evidence="9 11">DCY85-1</strain>
    </source>
</reference>
<accession>A0A1A9NCY9</accession>
<evidence type="ECO:0000256" key="5">
    <source>
        <dbReference type="ARBA" id="ARBA00022989"/>
    </source>
</evidence>
<dbReference type="EMBL" id="LXKA01000109">
    <property type="protein sequence ID" value="OAJ64453.1"/>
    <property type="molecule type" value="Genomic_DNA"/>
</dbReference>
<evidence type="ECO:0000256" key="7">
    <source>
        <dbReference type="SAM" id="Phobius"/>
    </source>
</evidence>
<feature type="transmembrane region" description="Helical" evidence="7">
    <location>
        <begin position="160"/>
        <end position="181"/>
    </location>
</feature>
<dbReference type="PANTHER" id="PTHR31272:SF9">
    <property type="entry name" value="BLL1027 PROTEIN"/>
    <property type="match status" value="1"/>
</dbReference>
<comment type="similarity">
    <text evidence="2">Belongs to the DsbD family.</text>
</comment>
<dbReference type="EMBL" id="LXJZ01000040">
    <property type="protein sequence ID" value="OAJ62792.1"/>
    <property type="molecule type" value="Genomic_DNA"/>
</dbReference>
<dbReference type="RefSeq" id="WP_064265630.1">
    <property type="nucleotide sequence ID" value="NZ_LXJZ01000040.1"/>
</dbReference>
<feature type="transmembrane region" description="Helical" evidence="7">
    <location>
        <begin position="126"/>
        <end position="148"/>
    </location>
</feature>
<name>A0A1A9NCY9_9BURK</name>
<keyword evidence="5 7" id="KW-1133">Transmembrane helix</keyword>
<dbReference type="AlphaFoldDB" id="A0A1A9NCY9"/>
<evidence type="ECO:0000256" key="3">
    <source>
        <dbReference type="ARBA" id="ARBA00022692"/>
    </source>
</evidence>
<dbReference type="GO" id="GO:0016020">
    <property type="term" value="C:membrane"/>
    <property type="evidence" value="ECO:0007669"/>
    <property type="project" value="UniProtKB-SubCell"/>
</dbReference>
<keyword evidence="6 7" id="KW-0472">Membrane</keyword>
<keyword evidence="4" id="KW-0201">Cytochrome c-type biogenesis</keyword>
<evidence type="ECO:0000256" key="4">
    <source>
        <dbReference type="ARBA" id="ARBA00022748"/>
    </source>
</evidence>
<evidence type="ECO:0000313" key="11">
    <source>
        <dbReference type="Proteomes" id="UP000077961"/>
    </source>
</evidence>
<evidence type="ECO:0000256" key="2">
    <source>
        <dbReference type="ARBA" id="ARBA00006143"/>
    </source>
</evidence>
<dbReference type="PANTHER" id="PTHR31272">
    <property type="entry name" value="CYTOCHROME C-TYPE BIOGENESIS PROTEIN HI_1454-RELATED"/>
    <property type="match status" value="1"/>
</dbReference>
<dbReference type="Proteomes" id="UP000078116">
    <property type="component" value="Unassembled WGS sequence"/>
</dbReference>
<feature type="transmembrane region" description="Helical" evidence="7">
    <location>
        <begin position="43"/>
        <end position="68"/>
    </location>
</feature>